<evidence type="ECO:0000313" key="8">
    <source>
        <dbReference type="Proteomes" id="UP000800981"/>
    </source>
</evidence>
<feature type="transmembrane region" description="Helical" evidence="5">
    <location>
        <begin position="45"/>
        <end position="63"/>
    </location>
</feature>
<keyword evidence="4 5" id="KW-0472">Membrane</keyword>
<dbReference type="Proteomes" id="UP000800981">
    <property type="component" value="Unassembled WGS sequence"/>
</dbReference>
<reference evidence="7 8" key="1">
    <citation type="submission" date="2020-03" db="EMBL/GenBank/DDBJ databases">
        <title>Two novel Motilibacter sp.</title>
        <authorList>
            <person name="Liu S."/>
        </authorList>
    </citation>
    <scope>NUCLEOTIDE SEQUENCE [LARGE SCALE GENOMIC DNA]</scope>
    <source>
        <strain evidence="7 8">E257</strain>
    </source>
</reference>
<evidence type="ECO:0000256" key="3">
    <source>
        <dbReference type="ARBA" id="ARBA00022989"/>
    </source>
</evidence>
<feature type="transmembrane region" description="Helical" evidence="5">
    <location>
        <begin position="84"/>
        <end position="106"/>
    </location>
</feature>
<evidence type="ECO:0000313" key="7">
    <source>
        <dbReference type="EMBL" id="NHC12646.1"/>
    </source>
</evidence>
<sequence>MPPRDAPTGAQLERTALAWARTSLALQGNGAILLLRHPPSLDQPLHTVLPAYALLLSLVAAVVGRRRSGRLLRERPESLSSGRAEALVVGIGVAVLAVLTTASLLLDG</sequence>
<dbReference type="InterPro" id="IPR003807">
    <property type="entry name" value="DUF202"/>
</dbReference>
<organism evidence="7 8">
    <name type="scientific">Motilibacter deserti</name>
    <dbReference type="NCBI Taxonomy" id="2714956"/>
    <lineage>
        <taxon>Bacteria</taxon>
        <taxon>Bacillati</taxon>
        <taxon>Actinomycetota</taxon>
        <taxon>Actinomycetes</taxon>
        <taxon>Motilibacterales</taxon>
        <taxon>Motilibacteraceae</taxon>
        <taxon>Motilibacter</taxon>
    </lineage>
</organism>
<protein>
    <submittedName>
        <fullName evidence="7">DUF202 domain-containing protein</fullName>
    </submittedName>
</protein>
<name>A0ABX0GSC0_9ACTN</name>
<accession>A0ABX0GSC0</accession>
<evidence type="ECO:0000259" key="6">
    <source>
        <dbReference type="Pfam" id="PF02656"/>
    </source>
</evidence>
<evidence type="ECO:0000256" key="2">
    <source>
        <dbReference type="ARBA" id="ARBA00022692"/>
    </source>
</evidence>
<keyword evidence="3 5" id="KW-1133">Transmembrane helix</keyword>
<gene>
    <name evidence="7" type="ORF">G9H71_02470</name>
</gene>
<feature type="domain" description="DUF202" evidence="6">
    <location>
        <begin position="8"/>
        <end position="70"/>
    </location>
</feature>
<dbReference type="RefSeq" id="WP_166277258.1">
    <property type="nucleotide sequence ID" value="NZ_JAANNP010000001.1"/>
</dbReference>
<comment type="subcellular location">
    <subcellularLocation>
        <location evidence="1">Endomembrane system</location>
        <topology evidence="1">Multi-pass membrane protein</topology>
    </subcellularLocation>
</comment>
<evidence type="ECO:0000256" key="1">
    <source>
        <dbReference type="ARBA" id="ARBA00004127"/>
    </source>
</evidence>
<dbReference type="EMBL" id="JAANNP010000001">
    <property type="protein sequence ID" value="NHC12646.1"/>
    <property type="molecule type" value="Genomic_DNA"/>
</dbReference>
<evidence type="ECO:0000256" key="4">
    <source>
        <dbReference type="ARBA" id="ARBA00023136"/>
    </source>
</evidence>
<dbReference type="Pfam" id="PF02656">
    <property type="entry name" value="DUF202"/>
    <property type="match status" value="1"/>
</dbReference>
<comment type="caution">
    <text evidence="7">The sequence shown here is derived from an EMBL/GenBank/DDBJ whole genome shotgun (WGS) entry which is preliminary data.</text>
</comment>
<keyword evidence="2 5" id="KW-0812">Transmembrane</keyword>
<keyword evidence="8" id="KW-1185">Reference proteome</keyword>
<proteinExistence type="predicted"/>
<evidence type="ECO:0000256" key="5">
    <source>
        <dbReference type="SAM" id="Phobius"/>
    </source>
</evidence>